<dbReference type="SMART" id="SM00450">
    <property type="entry name" value="RHOD"/>
    <property type="match status" value="1"/>
</dbReference>
<evidence type="ECO:0000259" key="2">
    <source>
        <dbReference type="PROSITE" id="PS50206"/>
    </source>
</evidence>
<dbReference type="EMBL" id="JAMQOS010000002">
    <property type="protein sequence ID" value="MDS0282020.1"/>
    <property type="molecule type" value="Genomic_DNA"/>
</dbReference>
<name>A0ABU2FMN3_9EURY</name>
<proteinExistence type="predicted"/>
<gene>
    <name evidence="3" type="ORF">NDI86_07775</name>
</gene>
<dbReference type="InterPro" id="IPR050229">
    <property type="entry name" value="GlpE_sulfurtransferase"/>
</dbReference>
<dbReference type="Proteomes" id="UP001268864">
    <property type="component" value="Unassembled WGS sequence"/>
</dbReference>
<reference evidence="3 4" key="1">
    <citation type="submission" date="2022-06" db="EMBL/GenBank/DDBJ databases">
        <title>Halomicroarcula sp. a new haloarchaeum isolate from saline soil.</title>
        <authorList>
            <person name="Strakova D."/>
            <person name="Galisteo C."/>
            <person name="Sanchez-Porro C."/>
            <person name="Ventosa A."/>
        </authorList>
    </citation>
    <scope>NUCLEOTIDE SEQUENCE [LARGE SCALE GENOMIC DNA]</scope>
    <source>
        <strain evidence="3 4">S3CR25-11</strain>
    </source>
</reference>
<dbReference type="RefSeq" id="WP_310899854.1">
    <property type="nucleotide sequence ID" value="NZ_JAMQOS010000002.1"/>
</dbReference>
<dbReference type="InterPro" id="IPR036873">
    <property type="entry name" value="Rhodanese-like_dom_sf"/>
</dbReference>
<dbReference type="PANTHER" id="PTHR43031:SF1">
    <property type="entry name" value="PYRIDINE NUCLEOTIDE-DISULPHIDE OXIDOREDUCTASE"/>
    <property type="match status" value="1"/>
</dbReference>
<accession>A0ABU2FMN3</accession>
<evidence type="ECO:0000313" key="3">
    <source>
        <dbReference type="EMBL" id="MDS0282020.1"/>
    </source>
</evidence>
<protein>
    <submittedName>
        <fullName evidence="3">Rhodanese-like domain-containing protein</fullName>
    </submittedName>
</protein>
<feature type="domain" description="Rhodanese" evidence="2">
    <location>
        <begin position="15"/>
        <end position="102"/>
    </location>
</feature>
<evidence type="ECO:0000256" key="1">
    <source>
        <dbReference type="SAM" id="MobiDB-lite"/>
    </source>
</evidence>
<dbReference type="InterPro" id="IPR001763">
    <property type="entry name" value="Rhodanese-like_dom"/>
</dbReference>
<dbReference type="Gene3D" id="3.40.250.10">
    <property type="entry name" value="Rhodanese-like domain"/>
    <property type="match status" value="1"/>
</dbReference>
<dbReference type="Pfam" id="PF00581">
    <property type="entry name" value="Rhodanese"/>
    <property type="match status" value="1"/>
</dbReference>
<sequence length="141" mass="14618">MDGEIGNDELRELLDADDATVVDIRSEAAFRRGHIPGSENVPFPSLVDSVERFDDAERVVTVCPKGQSSVQAARLIASYEGFDGRVESFEPGLTGWDGGFEDGAASDGPTGEVGAGTDTTPANEGAGADTTPADEGPDAPF</sequence>
<keyword evidence="4" id="KW-1185">Reference proteome</keyword>
<evidence type="ECO:0000313" key="4">
    <source>
        <dbReference type="Proteomes" id="UP001268864"/>
    </source>
</evidence>
<dbReference type="SUPFAM" id="SSF52821">
    <property type="entry name" value="Rhodanese/Cell cycle control phosphatase"/>
    <property type="match status" value="1"/>
</dbReference>
<dbReference type="PANTHER" id="PTHR43031">
    <property type="entry name" value="FAD-DEPENDENT OXIDOREDUCTASE"/>
    <property type="match status" value="1"/>
</dbReference>
<dbReference type="CDD" id="cd00158">
    <property type="entry name" value="RHOD"/>
    <property type="match status" value="1"/>
</dbReference>
<dbReference type="PROSITE" id="PS50206">
    <property type="entry name" value="RHODANESE_3"/>
    <property type="match status" value="1"/>
</dbReference>
<organism evidence="3 4">
    <name type="scientific">Haloarcula onubensis</name>
    <dbReference type="NCBI Taxonomy" id="2950539"/>
    <lineage>
        <taxon>Archaea</taxon>
        <taxon>Methanobacteriati</taxon>
        <taxon>Methanobacteriota</taxon>
        <taxon>Stenosarchaea group</taxon>
        <taxon>Halobacteria</taxon>
        <taxon>Halobacteriales</taxon>
        <taxon>Haloarculaceae</taxon>
        <taxon>Haloarcula</taxon>
    </lineage>
</organism>
<comment type="caution">
    <text evidence="3">The sequence shown here is derived from an EMBL/GenBank/DDBJ whole genome shotgun (WGS) entry which is preliminary data.</text>
</comment>
<feature type="region of interest" description="Disordered" evidence="1">
    <location>
        <begin position="90"/>
        <end position="141"/>
    </location>
</feature>